<keyword evidence="3" id="KW-1185">Reference proteome</keyword>
<feature type="chain" id="PRO_5015342684" evidence="1">
    <location>
        <begin position="34"/>
        <end position="312"/>
    </location>
</feature>
<evidence type="ECO:0000256" key="1">
    <source>
        <dbReference type="SAM" id="SignalP"/>
    </source>
</evidence>
<feature type="signal peptide" evidence="1">
    <location>
        <begin position="1"/>
        <end position="33"/>
    </location>
</feature>
<reference evidence="2 3" key="1">
    <citation type="submission" date="2018-04" db="EMBL/GenBank/DDBJ databases">
        <title>Bordetella sp. HZ20 isolated from seawater.</title>
        <authorList>
            <person name="Sun C."/>
        </authorList>
    </citation>
    <scope>NUCLEOTIDE SEQUENCE [LARGE SCALE GENOMIC DNA]</scope>
    <source>
        <strain evidence="2 3">HZ20</strain>
    </source>
</reference>
<gene>
    <name evidence="2" type="ORF">DBV39_00795</name>
</gene>
<accession>A0A2R4XFB9</accession>
<dbReference type="OrthoDB" id="327733at2"/>
<keyword evidence="1" id="KW-0732">Signal</keyword>
<dbReference type="Proteomes" id="UP000244571">
    <property type="component" value="Chromosome"/>
</dbReference>
<evidence type="ECO:0000313" key="2">
    <source>
        <dbReference type="EMBL" id="AWB32494.1"/>
    </source>
</evidence>
<dbReference type="AlphaFoldDB" id="A0A2R4XFB9"/>
<protein>
    <submittedName>
        <fullName evidence="2">Uncharacterized protein</fullName>
    </submittedName>
</protein>
<evidence type="ECO:0000313" key="3">
    <source>
        <dbReference type="Proteomes" id="UP000244571"/>
    </source>
</evidence>
<organism evidence="2 3">
    <name type="scientific">Orrella marina</name>
    <dbReference type="NCBI Taxonomy" id="2163011"/>
    <lineage>
        <taxon>Bacteria</taxon>
        <taxon>Pseudomonadati</taxon>
        <taxon>Pseudomonadota</taxon>
        <taxon>Betaproteobacteria</taxon>
        <taxon>Burkholderiales</taxon>
        <taxon>Alcaligenaceae</taxon>
        <taxon>Orrella</taxon>
    </lineage>
</organism>
<dbReference type="RefSeq" id="WP_108619935.1">
    <property type="nucleotide sequence ID" value="NZ_CP028901.1"/>
</dbReference>
<sequence>MIGQSKSARSALNKIVTSSALGLAIGAGAFSHAAAQTAASTSTTQTPVVQITEDQERDLRSAMSQVNTISPLTLERLYYPSLGAGIPSGFGANWGDVMVGVAYSGSDNLRSEDDGSMSFTAGLLDSRKFVGLEVSANMLSMRNFGDNWSFDAKVHRMLYEGDRGYLSVALGRNNFACSGSDACSSTWPTKGGLAPDVASNYLVLSGLTPVKNPFGSGTVPLNVSLGVGNGNFSNDMDSGAQYSVFGDIGIQLHDQFGTSIGWSGKGLNANLSFVPVRSFPLVMNVLFADITNRTPAGFNVIVTAGMPFNFLR</sequence>
<proteinExistence type="predicted"/>
<name>A0A2R4XFB9_9BURK</name>
<dbReference type="KEGG" id="boz:DBV39_00795"/>
<dbReference type="EMBL" id="CP028901">
    <property type="protein sequence ID" value="AWB32494.1"/>
    <property type="molecule type" value="Genomic_DNA"/>
</dbReference>